<proteinExistence type="predicted"/>
<dbReference type="Proteomes" id="UP001154282">
    <property type="component" value="Unassembled WGS sequence"/>
</dbReference>
<sequence length="60" mass="6779">MLLESPGAAPGSPFLTAPPSKLTGEKPYTHRRLLLYQECQRIWDLLLGATNPSQLQIRFR</sequence>
<comment type="caution">
    <text evidence="2">The sequence shown here is derived from an EMBL/GenBank/DDBJ whole genome shotgun (WGS) entry which is preliminary data.</text>
</comment>
<evidence type="ECO:0000256" key="1">
    <source>
        <dbReference type="SAM" id="MobiDB-lite"/>
    </source>
</evidence>
<organism evidence="2 3">
    <name type="scientific">Linum tenue</name>
    <dbReference type="NCBI Taxonomy" id="586396"/>
    <lineage>
        <taxon>Eukaryota</taxon>
        <taxon>Viridiplantae</taxon>
        <taxon>Streptophyta</taxon>
        <taxon>Embryophyta</taxon>
        <taxon>Tracheophyta</taxon>
        <taxon>Spermatophyta</taxon>
        <taxon>Magnoliopsida</taxon>
        <taxon>eudicotyledons</taxon>
        <taxon>Gunneridae</taxon>
        <taxon>Pentapetalae</taxon>
        <taxon>rosids</taxon>
        <taxon>fabids</taxon>
        <taxon>Malpighiales</taxon>
        <taxon>Linaceae</taxon>
        <taxon>Linum</taxon>
    </lineage>
</organism>
<dbReference type="EMBL" id="CAMGYJ010000011">
    <property type="protein sequence ID" value="CAI0628277.1"/>
    <property type="molecule type" value="Genomic_DNA"/>
</dbReference>
<protein>
    <submittedName>
        <fullName evidence="2">Uncharacterized protein</fullName>
    </submittedName>
</protein>
<accession>A0AAV0S911</accession>
<keyword evidence="3" id="KW-1185">Reference proteome</keyword>
<reference evidence="2" key="1">
    <citation type="submission" date="2022-08" db="EMBL/GenBank/DDBJ databases">
        <authorList>
            <person name="Gutierrez-Valencia J."/>
        </authorList>
    </citation>
    <scope>NUCLEOTIDE SEQUENCE</scope>
</reference>
<evidence type="ECO:0000313" key="2">
    <source>
        <dbReference type="EMBL" id="CAI0628277.1"/>
    </source>
</evidence>
<feature type="region of interest" description="Disordered" evidence="1">
    <location>
        <begin position="1"/>
        <end position="25"/>
    </location>
</feature>
<gene>
    <name evidence="2" type="ORF">LITE_LOCUS51584</name>
</gene>
<evidence type="ECO:0000313" key="3">
    <source>
        <dbReference type="Proteomes" id="UP001154282"/>
    </source>
</evidence>
<dbReference type="AlphaFoldDB" id="A0AAV0S911"/>
<name>A0AAV0S911_9ROSI</name>